<evidence type="ECO:0000256" key="2">
    <source>
        <dbReference type="SAM" id="Phobius"/>
    </source>
</evidence>
<organism evidence="4 5">
    <name type="scientific">Candidatus Egerieimonas intestinavium</name>
    <dbReference type="NCBI Taxonomy" id="2840777"/>
    <lineage>
        <taxon>Bacteria</taxon>
        <taxon>Bacillati</taxon>
        <taxon>Bacillota</taxon>
        <taxon>Clostridia</taxon>
        <taxon>Lachnospirales</taxon>
        <taxon>Lachnospiraceae</taxon>
        <taxon>Lachnospiraceae incertae sedis</taxon>
        <taxon>Candidatus Egerieimonas</taxon>
    </lineage>
</organism>
<evidence type="ECO:0000313" key="4">
    <source>
        <dbReference type="EMBL" id="HIR93918.1"/>
    </source>
</evidence>
<keyword evidence="4" id="KW-0808">Transferase</keyword>
<dbReference type="AlphaFoldDB" id="A0A9D1EKV6"/>
<protein>
    <submittedName>
        <fullName evidence="4">Sugar transferase</fullName>
    </submittedName>
</protein>
<reference evidence="4" key="1">
    <citation type="submission" date="2020-10" db="EMBL/GenBank/DDBJ databases">
        <authorList>
            <person name="Gilroy R."/>
        </authorList>
    </citation>
    <scope>NUCLEOTIDE SEQUENCE</scope>
    <source>
        <strain evidence="4">ChiSxjej1B13-7041</strain>
    </source>
</reference>
<dbReference type="InterPro" id="IPR003362">
    <property type="entry name" value="Bact_transf"/>
</dbReference>
<feature type="transmembrane region" description="Helical" evidence="2">
    <location>
        <begin position="12"/>
        <end position="36"/>
    </location>
</feature>
<evidence type="ECO:0000313" key="5">
    <source>
        <dbReference type="Proteomes" id="UP000886841"/>
    </source>
</evidence>
<keyword evidence="2" id="KW-0472">Membrane</keyword>
<dbReference type="Proteomes" id="UP000886841">
    <property type="component" value="Unassembled WGS sequence"/>
</dbReference>
<dbReference type="PANTHER" id="PTHR30576:SF10">
    <property type="entry name" value="SLL5057 PROTEIN"/>
    <property type="match status" value="1"/>
</dbReference>
<sequence>MEKDKYLKVKRFLDIVLSLSGLIVLAPVFLVLIAAIKADSPGAAMFTQRRIGMGGREFLILKFRTMRQEAPNYTPTHMLENPERHITRVGRFLRKTSLDELPQLINILKGDMAVVGPRPVMWNETELIEARQRCGANDVPPGITGWAQVNGRDQLTLEEKVRLDGYYVRHLGFWMDVKCLARTVIPVLTGKGVVEGKAVFNKIQRTGTKNKKNLRKN</sequence>
<proteinExistence type="inferred from homology"/>
<dbReference type="GO" id="GO:0016780">
    <property type="term" value="F:phosphotransferase activity, for other substituted phosphate groups"/>
    <property type="evidence" value="ECO:0007669"/>
    <property type="project" value="TreeGrafter"/>
</dbReference>
<reference evidence="4" key="2">
    <citation type="journal article" date="2021" name="PeerJ">
        <title>Extensive microbial diversity within the chicken gut microbiome revealed by metagenomics and culture.</title>
        <authorList>
            <person name="Gilroy R."/>
            <person name="Ravi A."/>
            <person name="Getino M."/>
            <person name="Pursley I."/>
            <person name="Horton D.L."/>
            <person name="Alikhan N.F."/>
            <person name="Baker D."/>
            <person name="Gharbi K."/>
            <person name="Hall N."/>
            <person name="Watson M."/>
            <person name="Adriaenssens E.M."/>
            <person name="Foster-Nyarko E."/>
            <person name="Jarju S."/>
            <person name="Secka A."/>
            <person name="Antonio M."/>
            <person name="Oren A."/>
            <person name="Chaudhuri R.R."/>
            <person name="La Ragione R."/>
            <person name="Hildebrand F."/>
            <person name="Pallen M.J."/>
        </authorList>
    </citation>
    <scope>NUCLEOTIDE SEQUENCE</scope>
    <source>
        <strain evidence="4">ChiSxjej1B13-7041</strain>
    </source>
</reference>
<evidence type="ECO:0000259" key="3">
    <source>
        <dbReference type="Pfam" id="PF02397"/>
    </source>
</evidence>
<dbReference type="EMBL" id="DVHU01000099">
    <property type="protein sequence ID" value="HIR93918.1"/>
    <property type="molecule type" value="Genomic_DNA"/>
</dbReference>
<evidence type="ECO:0000256" key="1">
    <source>
        <dbReference type="ARBA" id="ARBA00006464"/>
    </source>
</evidence>
<name>A0A9D1EKV6_9FIRM</name>
<keyword evidence="2" id="KW-0812">Transmembrane</keyword>
<dbReference type="Pfam" id="PF02397">
    <property type="entry name" value="Bac_transf"/>
    <property type="match status" value="1"/>
</dbReference>
<comment type="caution">
    <text evidence="4">The sequence shown here is derived from an EMBL/GenBank/DDBJ whole genome shotgun (WGS) entry which is preliminary data.</text>
</comment>
<keyword evidence="2" id="KW-1133">Transmembrane helix</keyword>
<accession>A0A9D1EKV6</accession>
<gene>
    <name evidence="4" type="ORF">IAB98_10930</name>
</gene>
<comment type="similarity">
    <text evidence="1">Belongs to the bacterial sugar transferase family.</text>
</comment>
<dbReference type="PANTHER" id="PTHR30576">
    <property type="entry name" value="COLANIC BIOSYNTHESIS UDP-GLUCOSE LIPID CARRIER TRANSFERASE"/>
    <property type="match status" value="1"/>
</dbReference>
<feature type="domain" description="Bacterial sugar transferase" evidence="3">
    <location>
        <begin position="10"/>
        <end position="188"/>
    </location>
</feature>